<evidence type="ECO:0000256" key="2">
    <source>
        <dbReference type="ARBA" id="ARBA00008000"/>
    </source>
</evidence>
<dbReference type="GO" id="GO:0071949">
    <property type="term" value="F:FAD binding"/>
    <property type="evidence" value="ECO:0007669"/>
    <property type="project" value="InterPro"/>
</dbReference>
<dbReference type="KEGG" id="daf:Desaf_2183"/>
<organism evidence="7 8">
    <name type="scientific">Desulfocurvibacter africanus subsp. africanus str. Walvis Bay</name>
    <dbReference type="NCBI Taxonomy" id="690850"/>
    <lineage>
        <taxon>Bacteria</taxon>
        <taxon>Pseudomonadati</taxon>
        <taxon>Thermodesulfobacteriota</taxon>
        <taxon>Desulfovibrionia</taxon>
        <taxon>Desulfovibrionales</taxon>
        <taxon>Desulfovibrionaceae</taxon>
        <taxon>Desulfocurvibacter</taxon>
    </lineage>
</organism>
<dbReference type="InterPro" id="IPR016166">
    <property type="entry name" value="FAD-bd_PCMH"/>
</dbReference>
<dbReference type="FunFam" id="3.30.70.2740:FF:000001">
    <property type="entry name" value="D-lactate dehydrogenase mitochondrial"/>
    <property type="match status" value="1"/>
</dbReference>
<dbReference type="PANTHER" id="PTHR42934:SF2">
    <property type="entry name" value="GLYCOLATE OXIDASE SUBUNIT GLCD"/>
    <property type="match status" value="1"/>
</dbReference>
<dbReference type="GO" id="GO:0016491">
    <property type="term" value="F:oxidoreductase activity"/>
    <property type="evidence" value="ECO:0007669"/>
    <property type="project" value="UniProtKB-KW"/>
</dbReference>
<dbReference type="RefSeq" id="WP_014260252.1">
    <property type="nucleotide sequence ID" value="NC_016629.1"/>
</dbReference>
<evidence type="ECO:0000256" key="3">
    <source>
        <dbReference type="ARBA" id="ARBA00022630"/>
    </source>
</evidence>
<evidence type="ECO:0000256" key="1">
    <source>
        <dbReference type="ARBA" id="ARBA00001974"/>
    </source>
</evidence>
<dbReference type="Pfam" id="PF02913">
    <property type="entry name" value="FAD-oxidase_C"/>
    <property type="match status" value="1"/>
</dbReference>
<dbReference type="InterPro" id="IPR051914">
    <property type="entry name" value="FAD-linked_OxidoTrans_Type4"/>
</dbReference>
<dbReference type="AlphaFoldDB" id="F3YWL8"/>
<dbReference type="STRING" id="690850.Desaf_2183"/>
<evidence type="ECO:0000256" key="4">
    <source>
        <dbReference type="ARBA" id="ARBA00022827"/>
    </source>
</evidence>
<dbReference type="EMBL" id="CP003221">
    <property type="protein sequence ID" value="EGJ50511.1"/>
    <property type="molecule type" value="Genomic_DNA"/>
</dbReference>
<dbReference type="Gene3D" id="3.30.70.2740">
    <property type="match status" value="1"/>
</dbReference>
<dbReference type="SUPFAM" id="SSF55103">
    <property type="entry name" value="FAD-linked oxidases, C-terminal domain"/>
    <property type="match status" value="1"/>
</dbReference>
<dbReference type="InterPro" id="IPR004113">
    <property type="entry name" value="FAD-bd_oxidored_4_C"/>
</dbReference>
<evidence type="ECO:0000259" key="6">
    <source>
        <dbReference type="PROSITE" id="PS51387"/>
    </source>
</evidence>
<dbReference type="Gene3D" id="1.10.45.10">
    <property type="entry name" value="Vanillyl-alcohol Oxidase, Chain A, domain 4"/>
    <property type="match status" value="1"/>
</dbReference>
<dbReference type="InterPro" id="IPR016164">
    <property type="entry name" value="FAD-linked_Oxase-like_C"/>
</dbReference>
<reference evidence="7 8" key="1">
    <citation type="journal article" date="2011" name="J. Bacteriol.">
        <title>Genome sequence of the mercury-methylating and pleomorphic Desulfovibrio africanus Strain Walvis Bay.</title>
        <authorList>
            <person name="Brown S.D."/>
            <person name="Wall J.D."/>
            <person name="Kucken A.M."/>
            <person name="Gilmour C.C."/>
            <person name="Podar M."/>
            <person name="Brandt C.C."/>
            <person name="Teshima H."/>
            <person name="Detter J.C."/>
            <person name="Han C.S."/>
            <person name="Land M.L."/>
            <person name="Lucas S."/>
            <person name="Han J."/>
            <person name="Pennacchio L."/>
            <person name="Nolan M."/>
            <person name="Pitluck S."/>
            <person name="Woyke T."/>
            <person name="Goodwin L."/>
            <person name="Palumbo A.V."/>
            <person name="Elias D.A."/>
        </authorList>
    </citation>
    <scope>NUCLEOTIDE SEQUENCE [LARGE SCALE GENOMIC DNA]</scope>
    <source>
        <strain evidence="7 8">Walvis Bay</strain>
    </source>
</reference>
<dbReference type="eggNOG" id="COG0277">
    <property type="taxonomic scope" value="Bacteria"/>
</dbReference>
<dbReference type="InterPro" id="IPR036318">
    <property type="entry name" value="FAD-bd_PCMH-like_sf"/>
</dbReference>
<feature type="domain" description="FAD-binding PCMH-type" evidence="6">
    <location>
        <begin position="38"/>
        <end position="218"/>
    </location>
</feature>
<comment type="cofactor">
    <cofactor evidence="1">
        <name>FAD</name>
        <dbReference type="ChEBI" id="CHEBI:57692"/>
    </cofactor>
</comment>
<dbReference type="SUPFAM" id="SSF56176">
    <property type="entry name" value="FAD-binding/transporter-associated domain-like"/>
    <property type="match status" value="1"/>
</dbReference>
<dbReference type="InterPro" id="IPR006094">
    <property type="entry name" value="Oxid_FAD_bind_N"/>
</dbReference>
<proteinExistence type="inferred from homology"/>
<evidence type="ECO:0000256" key="5">
    <source>
        <dbReference type="ARBA" id="ARBA00023002"/>
    </source>
</evidence>
<accession>F3YWL8</accession>
<comment type="similarity">
    <text evidence="2">Belongs to the FAD-binding oxidoreductase/transferase type 4 family.</text>
</comment>
<keyword evidence="3" id="KW-0285">Flavoprotein</keyword>
<dbReference type="HOGENOM" id="CLU_017779_9_2_7"/>
<protein>
    <submittedName>
        <fullName evidence="7">D-lactate dehydrogenase (Cytochrome)</fullName>
    </submittedName>
</protein>
<dbReference type="Gene3D" id="3.30.465.10">
    <property type="match status" value="1"/>
</dbReference>
<keyword evidence="5" id="KW-0560">Oxidoreductase</keyword>
<dbReference type="InterPro" id="IPR016169">
    <property type="entry name" value="FAD-bd_PCMH_sub2"/>
</dbReference>
<keyword evidence="4" id="KW-0274">FAD</keyword>
<keyword evidence="8" id="KW-1185">Reference proteome</keyword>
<dbReference type="InterPro" id="IPR016171">
    <property type="entry name" value="Vanillyl_alc_oxidase_C-sub2"/>
</dbReference>
<dbReference type="PANTHER" id="PTHR42934">
    <property type="entry name" value="GLYCOLATE OXIDASE SUBUNIT GLCD"/>
    <property type="match status" value="1"/>
</dbReference>
<evidence type="ECO:0000313" key="7">
    <source>
        <dbReference type="EMBL" id="EGJ50511.1"/>
    </source>
</evidence>
<dbReference type="PROSITE" id="PS51387">
    <property type="entry name" value="FAD_PCMH"/>
    <property type="match status" value="1"/>
</dbReference>
<sequence>MNKSPDSLKKEFEAIVGKDNVMTAEADLHSYSYDAAVLPSQAPAVAVRPETSEAMGKVVKFCNDNGMPLTVRGAGSNLSGGTIPEKGGVVVVTGALNKILEINAEDMYAVVQPGVVTAKFAAEVAAKGLFYPPDPGSQTVSTLGGNVAENAGGLRGLKYGVTKDYVMGVDFFDVNGELIKTGSKTVKCVTGYNLAGLMVASEGTLGVFEKIILKLVPPPQAAKAMMAVFDDMIAASRAVAAIIANKIVPATLEIMDNFTIRTVENFRKAGLPVDAQALLLIEVDGHPAMVEEDAQKVEKICKEQGATSVKVAKDAAERANVWQARRDALPALARVSPTTVLEDATVPRSKIPAMMQALNEIAKEYKLQIGTFGHAGDGNLHPTILTDKRNHEEWHRVEKAIDAIFDRALALGGTLSGEHGIGLAKSKYMKLECGLGALDYSRRMKSVLDPKGILNPGKIIGF</sequence>
<name>F3YWL8_DESAF</name>
<dbReference type="Pfam" id="PF01565">
    <property type="entry name" value="FAD_binding_4"/>
    <property type="match status" value="1"/>
</dbReference>
<evidence type="ECO:0000313" key="8">
    <source>
        <dbReference type="Proteomes" id="UP000007844"/>
    </source>
</evidence>
<gene>
    <name evidence="7" type="ORF">Desaf_2183</name>
</gene>
<dbReference type="Proteomes" id="UP000007844">
    <property type="component" value="Chromosome"/>
</dbReference>
<dbReference type="FunFam" id="1.10.45.10:FF:000001">
    <property type="entry name" value="D-lactate dehydrogenase mitochondrial"/>
    <property type="match status" value="1"/>
</dbReference>